<feature type="compositionally biased region" description="Acidic residues" evidence="1">
    <location>
        <begin position="1"/>
        <end position="14"/>
    </location>
</feature>
<proteinExistence type="predicted"/>
<dbReference type="RefSeq" id="WP_133165185.1">
    <property type="nucleotide sequence ID" value="NZ_PXVC01000031.1"/>
</dbReference>
<dbReference type="EMBL" id="PXVC01000031">
    <property type="protein sequence ID" value="PSI01443.1"/>
    <property type="molecule type" value="Genomic_DNA"/>
</dbReference>
<feature type="region of interest" description="Disordered" evidence="1">
    <location>
        <begin position="1"/>
        <end position="24"/>
    </location>
</feature>
<dbReference type="AlphaFoldDB" id="A0A2P7EDY4"/>
<organism evidence="2 3">
    <name type="scientific">Synechococcus lacustris str. Tous</name>
    <dbReference type="NCBI Taxonomy" id="1910958"/>
    <lineage>
        <taxon>Bacteria</taxon>
        <taxon>Bacillati</taxon>
        <taxon>Cyanobacteriota</taxon>
        <taxon>Cyanophyceae</taxon>
        <taxon>Synechococcales</taxon>
        <taxon>Synechococcaceae</taxon>
        <taxon>Synechococcus</taxon>
    </lineage>
</organism>
<evidence type="ECO:0000313" key="3">
    <source>
        <dbReference type="Proteomes" id="UP000240206"/>
    </source>
</evidence>
<protein>
    <recommendedName>
        <fullName evidence="4">CP12 domain-containing protein</fullName>
    </recommendedName>
</protein>
<name>A0A2P7EDY4_9SYNE</name>
<dbReference type="Proteomes" id="UP000240206">
    <property type="component" value="Unassembled WGS sequence"/>
</dbReference>
<sequence length="78" mass="8952">MRDDDFSLADDMAEDNGHDELSSIADLGAEHWQEEIEFLEQRLRGDQGEIDKDDRETCQVALEIARDNLQNCLKGKKD</sequence>
<keyword evidence="3" id="KW-1185">Reference proteome</keyword>
<evidence type="ECO:0008006" key="4">
    <source>
        <dbReference type="Google" id="ProtNLM"/>
    </source>
</evidence>
<evidence type="ECO:0000313" key="2">
    <source>
        <dbReference type="EMBL" id="PSI01443.1"/>
    </source>
</evidence>
<comment type="caution">
    <text evidence="2">The sequence shown here is derived from an EMBL/GenBank/DDBJ whole genome shotgun (WGS) entry which is preliminary data.</text>
</comment>
<reference evidence="3" key="1">
    <citation type="submission" date="2018-03" db="EMBL/GenBank/DDBJ databases">
        <title>Ecological and genomic features of two cosmopolitan and abundant freshwater picocyanobacteria.</title>
        <authorList>
            <person name="Cabello-Yeves P.J."/>
            <person name="Picazo A."/>
            <person name="Camacho A."/>
            <person name="Callieri C."/>
            <person name="Rosselli R."/>
            <person name="Roda-Garcia J."/>
            <person name="Coutinho F.H."/>
            <person name="Rodriguez-Valera F."/>
        </authorList>
    </citation>
    <scope>NUCLEOTIDE SEQUENCE [LARGE SCALE GENOMIC DNA]</scope>
    <source>
        <strain evidence="3">Tous</strain>
    </source>
</reference>
<gene>
    <name evidence="2" type="ORF">C7K08_07860</name>
</gene>
<accession>A0A2P7EDY4</accession>
<evidence type="ECO:0000256" key="1">
    <source>
        <dbReference type="SAM" id="MobiDB-lite"/>
    </source>
</evidence>